<dbReference type="Proteomes" id="UP000664002">
    <property type="component" value="Unassembled WGS sequence"/>
</dbReference>
<protein>
    <submittedName>
        <fullName evidence="2">Uncharacterized protein</fullName>
    </submittedName>
</protein>
<accession>A0A939SW82</accession>
<comment type="caution">
    <text evidence="2">The sequence shown here is derived from an EMBL/GenBank/DDBJ whole genome shotgun (WGS) entry which is preliminary data.</text>
</comment>
<dbReference type="EMBL" id="JAGETM010000004">
    <property type="protein sequence ID" value="MBO1997307.1"/>
    <property type="molecule type" value="Genomic_DNA"/>
</dbReference>
<evidence type="ECO:0000313" key="3">
    <source>
        <dbReference type="Proteomes" id="UP000664620"/>
    </source>
</evidence>
<proteinExistence type="predicted"/>
<organism evidence="2 3">
    <name type="scientific">Klebsiella pneumoniae</name>
    <dbReference type="NCBI Taxonomy" id="573"/>
    <lineage>
        <taxon>Bacteria</taxon>
        <taxon>Pseudomonadati</taxon>
        <taxon>Pseudomonadota</taxon>
        <taxon>Gammaproteobacteria</taxon>
        <taxon>Enterobacterales</taxon>
        <taxon>Enterobacteriaceae</taxon>
        <taxon>Klebsiella/Raoultella group</taxon>
        <taxon>Klebsiella</taxon>
        <taxon>Klebsiella pneumoniae complex</taxon>
    </lineage>
</organism>
<reference evidence="2" key="1">
    <citation type="submission" date="2021-03" db="EMBL/GenBank/DDBJ databases">
        <title>Molecular epidemiology and mechanisms of colistin and carbapenem resistance in Enterobacteriaceae from clinical isolates, the environment and porcine samples in Pretoria, South Africa.</title>
        <authorList>
            <person name="Bogoshi D."/>
            <person name="Mbelle N.M."/>
            <person name="Naidoo V."/>
            <person name="Osei Sekyere J."/>
        </authorList>
    </citation>
    <scope>NUCLEOTIDE SEQUENCE</scope>
    <source>
        <strain evidence="1">C027</strain>
        <strain evidence="2">C034</strain>
    </source>
</reference>
<sequence length="58" mass="6496">MAEGITLQTPALSSLFNWQYYGDDNQSVNENIDALNDKPYPLYNFAAIQTINVDGVEL</sequence>
<name>A0A939SW82_KLEPN</name>
<dbReference type="Proteomes" id="UP000664620">
    <property type="component" value="Unassembled WGS sequence"/>
</dbReference>
<dbReference type="EMBL" id="JAGETO010000119">
    <property type="protein sequence ID" value="MBO2029546.1"/>
    <property type="molecule type" value="Genomic_DNA"/>
</dbReference>
<gene>
    <name evidence="1" type="ORF">J4730_08475</name>
    <name evidence="2" type="ORF">J4734_23035</name>
</gene>
<evidence type="ECO:0000313" key="1">
    <source>
        <dbReference type="EMBL" id="MBO1997307.1"/>
    </source>
</evidence>
<evidence type="ECO:0000313" key="2">
    <source>
        <dbReference type="EMBL" id="MBO2029546.1"/>
    </source>
</evidence>
<dbReference type="AlphaFoldDB" id="A0A939SW82"/>